<keyword evidence="12" id="KW-0472">Membrane</keyword>
<name>A0A1Q9EDJ8_SYMMI</name>
<dbReference type="GO" id="GO:0009916">
    <property type="term" value="F:alternative oxidase activity"/>
    <property type="evidence" value="ECO:0007669"/>
    <property type="project" value="InterPro"/>
</dbReference>
<dbReference type="PANTHER" id="PTHR31803">
    <property type="entry name" value="ALTERNATIVE OXIDASE"/>
    <property type="match status" value="1"/>
</dbReference>
<accession>A0A1Q9EDJ8</accession>
<proteinExistence type="inferred from homology"/>
<dbReference type="Proteomes" id="UP000186817">
    <property type="component" value="Unassembled WGS sequence"/>
</dbReference>
<organism evidence="13 14">
    <name type="scientific">Symbiodinium microadriaticum</name>
    <name type="common">Dinoflagellate</name>
    <name type="synonym">Zooxanthella microadriatica</name>
    <dbReference type="NCBI Taxonomy" id="2951"/>
    <lineage>
        <taxon>Eukaryota</taxon>
        <taxon>Sar</taxon>
        <taxon>Alveolata</taxon>
        <taxon>Dinophyceae</taxon>
        <taxon>Suessiales</taxon>
        <taxon>Symbiodiniaceae</taxon>
        <taxon>Symbiodinium</taxon>
    </lineage>
</organism>
<sequence length="602" mass="67553">MAAARDPHCEILRFEWPTRFIDVVFEDRPIQRFWFLETVARMPYFAYTSVLHLYETFGWWRSPELRAVHAVGAEENNESGSYCGDQRWLDRLMSQLLLQRHGVRFFAQHGAVAYYWLLVLCLSQTGEGWKVQEIQVVVVLPLFQIWQYPEIDDSMGAPLRFQTLVLQQKIPPPPIAVEYYLSDEECNVARYAHFCYDTAMGPFSLYLFDKMQTSIPEGKKRGGAQSPPGEALSKSTLVFCNIRDDEEQHTLTMTACEEWSQGGNPPVDLGFNFNSKLTKEEYLRKVTQTEAGREAWIAWGEEGAYGGVVVPPTVFSEAEICCIFWGQEEFGCRRGVVEKSLVVPVVLGGLVVAFLVPVTALQASVSPSFLAAAGGPFSGDDGDDAEEDQAPAVLGFTTSNEAVSDVFPTPLSCDSDSGADRFVLPSLQLLRAGPGSEFRWRFEFWLVAGALMERAISGCSRALQVLWSRGVPADGGYNSLAISLSSQYLGQAQALDFRVAVLDWAFGPFFQVDLAAPGEAAEVTCDLVQLAICCKGFHRRLRLAVVAWRREIEIFKLRQLSTLRPRQRGQIDSIEWLEGEARRRGAIRFPMLQFRLRPADEI</sequence>
<comment type="cofactor">
    <cofactor evidence="1">
        <name>Fe cation</name>
        <dbReference type="ChEBI" id="CHEBI:24875"/>
    </cofactor>
</comment>
<dbReference type="GO" id="GO:0046872">
    <property type="term" value="F:metal ion binding"/>
    <property type="evidence" value="ECO:0007669"/>
    <property type="project" value="UniProtKB-KW"/>
</dbReference>
<evidence type="ECO:0000256" key="8">
    <source>
        <dbReference type="ARBA" id="ARBA00022982"/>
    </source>
</evidence>
<evidence type="ECO:0000256" key="5">
    <source>
        <dbReference type="ARBA" id="ARBA00022660"/>
    </source>
</evidence>
<evidence type="ECO:0000256" key="12">
    <source>
        <dbReference type="ARBA" id="ARBA00023136"/>
    </source>
</evidence>
<evidence type="ECO:0000313" key="13">
    <source>
        <dbReference type="EMBL" id="OLQ05478.1"/>
    </source>
</evidence>
<evidence type="ECO:0000256" key="3">
    <source>
        <dbReference type="ARBA" id="ARBA00008388"/>
    </source>
</evidence>
<dbReference type="EMBL" id="LSRX01000184">
    <property type="protein sequence ID" value="OLQ05478.1"/>
    <property type="molecule type" value="Genomic_DNA"/>
</dbReference>
<evidence type="ECO:0000256" key="4">
    <source>
        <dbReference type="ARBA" id="ARBA00022448"/>
    </source>
</evidence>
<evidence type="ECO:0000256" key="9">
    <source>
        <dbReference type="ARBA" id="ARBA00022989"/>
    </source>
</evidence>
<evidence type="ECO:0000256" key="11">
    <source>
        <dbReference type="ARBA" id="ARBA00023004"/>
    </source>
</evidence>
<comment type="subcellular location">
    <subcellularLocation>
        <location evidence="2">Membrane</location>
    </subcellularLocation>
</comment>
<evidence type="ECO:0000256" key="6">
    <source>
        <dbReference type="ARBA" id="ARBA00022692"/>
    </source>
</evidence>
<keyword evidence="5" id="KW-0679">Respiratory chain</keyword>
<dbReference type="PANTHER" id="PTHR31803:SF19">
    <property type="entry name" value="UBIQUINOL OXIDASE"/>
    <property type="match status" value="1"/>
</dbReference>
<keyword evidence="11" id="KW-0408">Iron</keyword>
<dbReference type="InterPro" id="IPR038659">
    <property type="entry name" value="AOX_sf"/>
</dbReference>
<dbReference type="AlphaFoldDB" id="A0A1Q9EDJ8"/>
<gene>
    <name evidence="13" type="primary">AOX4</name>
    <name evidence="13" type="ORF">AK812_SmicGene11333</name>
</gene>
<keyword evidence="10" id="KW-0560">Oxidoreductase</keyword>
<keyword evidence="8" id="KW-0249">Electron transport</keyword>
<evidence type="ECO:0000256" key="10">
    <source>
        <dbReference type="ARBA" id="ARBA00023002"/>
    </source>
</evidence>
<keyword evidence="7" id="KW-0479">Metal-binding</keyword>
<reference evidence="13 14" key="1">
    <citation type="submission" date="2016-02" db="EMBL/GenBank/DDBJ databases">
        <title>Genome analysis of coral dinoflagellate symbionts highlights evolutionary adaptations to a symbiotic lifestyle.</title>
        <authorList>
            <person name="Aranda M."/>
            <person name="Li Y."/>
            <person name="Liew Y.J."/>
            <person name="Baumgarten S."/>
            <person name="Simakov O."/>
            <person name="Wilson M."/>
            <person name="Piel J."/>
            <person name="Ashoor H."/>
            <person name="Bougouffa S."/>
            <person name="Bajic V.B."/>
            <person name="Ryu T."/>
            <person name="Ravasi T."/>
            <person name="Bayer T."/>
            <person name="Micklem G."/>
            <person name="Kim H."/>
            <person name="Bhak J."/>
            <person name="Lajeunesse T.C."/>
            <person name="Voolstra C.R."/>
        </authorList>
    </citation>
    <scope>NUCLEOTIDE SEQUENCE [LARGE SCALE GENOMIC DNA]</scope>
    <source>
        <strain evidence="13 14">CCMP2467</strain>
    </source>
</reference>
<dbReference type="Gene3D" id="1.20.1260.140">
    <property type="entry name" value="Alternative oxidase"/>
    <property type="match status" value="1"/>
</dbReference>
<evidence type="ECO:0000256" key="1">
    <source>
        <dbReference type="ARBA" id="ARBA00001962"/>
    </source>
</evidence>
<keyword evidence="14" id="KW-1185">Reference proteome</keyword>
<evidence type="ECO:0000256" key="7">
    <source>
        <dbReference type="ARBA" id="ARBA00022723"/>
    </source>
</evidence>
<comment type="caution">
    <text evidence="13">The sequence shown here is derived from an EMBL/GenBank/DDBJ whole genome shotgun (WGS) entry which is preliminary data.</text>
</comment>
<dbReference type="GO" id="GO:0010230">
    <property type="term" value="P:alternative respiration"/>
    <property type="evidence" value="ECO:0007669"/>
    <property type="project" value="TreeGrafter"/>
</dbReference>
<dbReference type="InterPro" id="IPR002680">
    <property type="entry name" value="AOX"/>
</dbReference>
<protein>
    <submittedName>
        <fullName evidence="13">Ubiquinol oxidase 4, chloroplastic/chromoplastic</fullName>
    </submittedName>
</protein>
<dbReference type="GO" id="GO:0005739">
    <property type="term" value="C:mitochondrion"/>
    <property type="evidence" value="ECO:0007669"/>
    <property type="project" value="TreeGrafter"/>
</dbReference>
<keyword evidence="9" id="KW-1133">Transmembrane helix</keyword>
<dbReference type="OrthoDB" id="430846at2759"/>
<keyword evidence="6" id="KW-0812">Transmembrane</keyword>
<keyword evidence="4" id="KW-0813">Transport</keyword>
<evidence type="ECO:0000256" key="2">
    <source>
        <dbReference type="ARBA" id="ARBA00004370"/>
    </source>
</evidence>
<dbReference type="GO" id="GO:0016020">
    <property type="term" value="C:membrane"/>
    <property type="evidence" value="ECO:0007669"/>
    <property type="project" value="UniProtKB-SubCell"/>
</dbReference>
<comment type="similarity">
    <text evidence="3">Belongs to the alternative oxidase family.</text>
</comment>
<evidence type="ECO:0000313" key="14">
    <source>
        <dbReference type="Proteomes" id="UP000186817"/>
    </source>
</evidence>